<dbReference type="InterPro" id="IPR052050">
    <property type="entry name" value="SecEffector_AnkRepeat"/>
</dbReference>
<dbReference type="Proteomes" id="UP000030762">
    <property type="component" value="Unassembled WGS sequence"/>
</dbReference>
<reference evidence="1 2" key="1">
    <citation type="submission" date="2012-04" db="EMBL/GenBank/DDBJ databases">
        <title>The Genome Sequence of Saprolegnia declina VS20.</title>
        <authorList>
            <consortium name="The Broad Institute Genome Sequencing Platform"/>
            <person name="Russ C."/>
            <person name="Nusbaum C."/>
            <person name="Tyler B."/>
            <person name="van West P."/>
            <person name="Dieguez-Uribeondo J."/>
            <person name="de Bruijn I."/>
            <person name="Tripathy S."/>
            <person name="Jiang R."/>
            <person name="Young S.K."/>
            <person name="Zeng Q."/>
            <person name="Gargeya S."/>
            <person name="Fitzgerald M."/>
            <person name="Haas B."/>
            <person name="Abouelleil A."/>
            <person name="Alvarado L."/>
            <person name="Arachchi H.M."/>
            <person name="Berlin A."/>
            <person name="Chapman S.B."/>
            <person name="Goldberg J."/>
            <person name="Griggs A."/>
            <person name="Gujja S."/>
            <person name="Hansen M."/>
            <person name="Howarth C."/>
            <person name="Imamovic A."/>
            <person name="Larimer J."/>
            <person name="McCowen C."/>
            <person name="Montmayeur A."/>
            <person name="Murphy C."/>
            <person name="Neiman D."/>
            <person name="Pearson M."/>
            <person name="Priest M."/>
            <person name="Roberts A."/>
            <person name="Saif S."/>
            <person name="Shea T."/>
            <person name="Sisk P."/>
            <person name="Sykes S."/>
            <person name="Wortman J."/>
            <person name="Nusbaum C."/>
            <person name="Birren B."/>
        </authorList>
    </citation>
    <scope>NUCLEOTIDE SEQUENCE [LARGE SCALE GENOMIC DNA]</scope>
    <source>
        <strain evidence="1 2">VS20</strain>
    </source>
</reference>
<dbReference type="Pfam" id="PF12796">
    <property type="entry name" value="Ank_2"/>
    <property type="match status" value="1"/>
</dbReference>
<proteinExistence type="predicted"/>
<sequence length="724" mass="80499">MREDKFNILTAIEVEFDDMIPDPRYNQWFINNLRCSQASCCSQATFRALVSALRVYTSDYKFRKSTYSFAKKVAVPLYFLASEGGHHETEDECQGRPSRLLDDWLPSCRSTLYENNVSILALLWAHRQRDWDSDDLARTALELKAFDALGFLIEHLPTSALHGLFDAVAGQGQLSLVEALHARGLDCTAEAMDDAAANGHLDVVIFLHEKRAEGCTTEAMDNAAANGHLDVVIFLHEKRAEGCTTEAMDRAAANGHLEVVTFLHEKRSEGCTAEALVWAATNGHLDVVAFLHEKRAENCTTAALRGAVVEGHLGVVRFLVAHRDEGASSDILDILDTAAAKGHLDIVIYLDELGCFACTTAAIDEAAKNGHLDVVDYLLTHRREGGSRDGAPQGAFDHGHMEIVLRLVAAGYPLPSSGSFRLVVRDPGALVLMQLYVAQGVALPSSWAKDFYFSNKEIAEFYFQHAPETTNVAAPSFPFKFCGLDEIQQALWDEDLDLVSELWTRQPELRHDYLLEVVVCNNKSPKALTLLLEAGVGQPRTVAVENIHRRSFEMMKIILPYCLHPNDPIDNLIFLVDWIDKEVRYFTKSPLLLLKAEMIAQATAANCRYIHAGTEIEALTEALLERGATTSYLQPEVRGMQQRVLFKSGIADWGLATLFVHFVWVDATKYVEKLLAWLQKVTDATLKAYLQHVLEQAVTPDAVAAVEEAHQAARRAKWAMASDY</sequence>
<dbReference type="STRING" id="1156394.T0QFG5"/>
<dbReference type="Pfam" id="PF13637">
    <property type="entry name" value="Ank_4"/>
    <property type="match status" value="1"/>
</dbReference>
<dbReference type="PANTHER" id="PTHR46586">
    <property type="entry name" value="ANKYRIN REPEAT-CONTAINING PROTEIN"/>
    <property type="match status" value="1"/>
</dbReference>
<dbReference type="InParanoid" id="T0QFG5"/>
<keyword evidence="2" id="KW-1185">Reference proteome</keyword>
<accession>T0QFG5</accession>
<name>T0QFG5_SAPDV</name>
<dbReference type="SUPFAM" id="SSF48403">
    <property type="entry name" value="Ankyrin repeat"/>
    <property type="match status" value="1"/>
</dbReference>
<organism evidence="1 2">
    <name type="scientific">Saprolegnia diclina (strain VS20)</name>
    <dbReference type="NCBI Taxonomy" id="1156394"/>
    <lineage>
        <taxon>Eukaryota</taxon>
        <taxon>Sar</taxon>
        <taxon>Stramenopiles</taxon>
        <taxon>Oomycota</taxon>
        <taxon>Saprolegniomycetes</taxon>
        <taxon>Saprolegniales</taxon>
        <taxon>Saprolegniaceae</taxon>
        <taxon>Saprolegnia</taxon>
    </lineage>
</organism>
<evidence type="ECO:0000313" key="1">
    <source>
        <dbReference type="EMBL" id="EQC32335.1"/>
    </source>
</evidence>
<dbReference type="GeneID" id="19950809"/>
<gene>
    <name evidence="1" type="ORF">SDRG_10082</name>
</gene>
<dbReference type="AlphaFoldDB" id="T0QFG5"/>
<dbReference type="VEuPathDB" id="FungiDB:SDRG_10082"/>
<protein>
    <submittedName>
        <fullName evidence="1">Uncharacterized protein</fullName>
    </submittedName>
</protein>
<dbReference type="OrthoDB" id="426293at2759"/>
<dbReference type="InterPro" id="IPR036770">
    <property type="entry name" value="Ankyrin_rpt-contain_sf"/>
</dbReference>
<evidence type="ECO:0000313" key="2">
    <source>
        <dbReference type="Proteomes" id="UP000030762"/>
    </source>
</evidence>
<dbReference type="Gene3D" id="1.25.40.20">
    <property type="entry name" value="Ankyrin repeat-containing domain"/>
    <property type="match status" value="2"/>
</dbReference>
<dbReference type="PANTHER" id="PTHR46586:SF3">
    <property type="entry name" value="ANKYRIN REPEAT-CONTAINING PROTEIN"/>
    <property type="match status" value="1"/>
</dbReference>
<dbReference type="InterPro" id="IPR002110">
    <property type="entry name" value="Ankyrin_rpt"/>
</dbReference>
<dbReference type="eggNOG" id="KOG0502">
    <property type="taxonomic scope" value="Eukaryota"/>
</dbReference>
<dbReference type="RefSeq" id="XP_008614276.1">
    <property type="nucleotide sequence ID" value="XM_008616054.1"/>
</dbReference>
<dbReference type="EMBL" id="JH767164">
    <property type="protein sequence ID" value="EQC32335.1"/>
    <property type="molecule type" value="Genomic_DNA"/>
</dbReference>